<proteinExistence type="predicted"/>
<evidence type="ECO:0000313" key="2">
    <source>
        <dbReference type="Proteomes" id="UP000574717"/>
    </source>
</evidence>
<evidence type="ECO:0000313" key="1">
    <source>
        <dbReference type="EMBL" id="GFP20671.1"/>
    </source>
</evidence>
<comment type="caution">
    <text evidence="1">The sequence shown here is derived from an EMBL/GenBank/DDBJ whole genome shotgun (WGS) entry which is preliminary data.</text>
</comment>
<dbReference type="Proteomes" id="UP000574717">
    <property type="component" value="Unassembled WGS sequence"/>
</dbReference>
<dbReference type="AlphaFoldDB" id="A0A6V8NN13"/>
<organism evidence="1 2">
    <name type="scientific">Candidatus Hakubella thermalkaliphila</name>
    <dbReference type="NCBI Taxonomy" id="2754717"/>
    <lineage>
        <taxon>Bacteria</taxon>
        <taxon>Bacillati</taxon>
        <taxon>Actinomycetota</taxon>
        <taxon>Actinomycetota incertae sedis</taxon>
        <taxon>Candidatus Hakubellales</taxon>
        <taxon>Candidatus Hakubellaceae</taxon>
        <taxon>Candidatus Hakubella</taxon>
    </lineage>
</organism>
<gene>
    <name evidence="1" type="ORF">HKBW3S03_02175</name>
</gene>
<feature type="non-terminal residue" evidence="1">
    <location>
        <position position="32"/>
    </location>
</feature>
<reference evidence="1 2" key="1">
    <citation type="journal article" date="2020" name="Front. Microbiol.">
        <title>Single-cell genomics of novel Actinobacteria with the Wood-Ljungdahl pathway discovered in a serpentinizing system.</title>
        <authorList>
            <person name="Merino N."/>
            <person name="Kawai M."/>
            <person name="Boyd E.S."/>
            <person name="Colman D.R."/>
            <person name="McGlynn S.E."/>
            <person name="Nealson K.H."/>
            <person name="Kurokawa K."/>
            <person name="Hongoh Y."/>
        </authorList>
    </citation>
    <scope>NUCLEOTIDE SEQUENCE [LARGE SCALE GENOMIC DNA]</scope>
    <source>
        <strain evidence="1 2">S03</strain>
    </source>
</reference>
<protein>
    <submittedName>
        <fullName evidence="1">Uncharacterized protein</fullName>
    </submittedName>
</protein>
<sequence length="32" mass="3489">MTRIELAKKGIITDEVRLVASEEGLTTEQLSG</sequence>
<name>A0A6V8NN13_9ACTN</name>
<accession>A0A6V8NN13</accession>
<dbReference type="EMBL" id="BLRU01000599">
    <property type="protein sequence ID" value="GFP20671.1"/>
    <property type="molecule type" value="Genomic_DNA"/>
</dbReference>